<keyword evidence="2" id="KW-0217">Developmental protein</keyword>
<protein>
    <submittedName>
        <fullName evidence="7">Uncharacterized protein</fullName>
    </submittedName>
</protein>
<evidence type="ECO:0000256" key="2">
    <source>
        <dbReference type="ARBA" id="ARBA00022473"/>
    </source>
</evidence>
<dbReference type="OrthoDB" id="6159439at2759"/>
<comment type="subcellular location">
    <subcellularLocation>
        <location evidence="1">Nucleus</location>
    </subcellularLocation>
</comment>
<keyword evidence="8" id="KW-1185">Reference proteome</keyword>
<evidence type="ECO:0000256" key="5">
    <source>
        <dbReference type="ARBA" id="ARBA00023242"/>
    </source>
</evidence>
<keyword evidence="3" id="KW-0238">DNA-binding</keyword>
<keyword evidence="5" id="KW-0539">Nucleus</keyword>
<evidence type="ECO:0000313" key="7">
    <source>
        <dbReference type="EMBL" id="CAG7825845.1"/>
    </source>
</evidence>
<gene>
    <name evidence="7" type="ORF">AFUS01_LOCUS35931</name>
</gene>
<dbReference type="GO" id="GO:0005634">
    <property type="term" value="C:nucleus"/>
    <property type="evidence" value="ECO:0007669"/>
    <property type="project" value="UniProtKB-SubCell"/>
</dbReference>
<evidence type="ECO:0000256" key="4">
    <source>
        <dbReference type="ARBA" id="ARBA00023155"/>
    </source>
</evidence>
<keyword evidence="4" id="KW-0371">Homeobox</keyword>
<evidence type="ECO:0000256" key="1">
    <source>
        <dbReference type="ARBA" id="ARBA00004123"/>
    </source>
</evidence>
<evidence type="ECO:0000256" key="3">
    <source>
        <dbReference type="ARBA" id="ARBA00023125"/>
    </source>
</evidence>
<dbReference type="InterPro" id="IPR001827">
    <property type="entry name" value="Homeobox_Antennapedia_CS"/>
</dbReference>
<evidence type="ECO:0000256" key="6">
    <source>
        <dbReference type="SAM" id="MobiDB-lite"/>
    </source>
</evidence>
<proteinExistence type="predicted"/>
<comment type="caution">
    <text evidence="7">The sequence shown here is derived from an EMBL/GenBank/DDBJ whole genome shotgun (WGS) entry which is preliminary data.</text>
</comment>
<accession>A0A8J2LNW0</accession>
<feature type="region of interest" description="Disordered" evidence="6">
    <location>
        <begin position="121"/>
        <end position="140"/>
    </location>
</feature>
<reference evidence="7" key="1">
    <citation type="submission" date="2021-06" db="EMBL/GenBank/DDBJ databases">
        <authorList>
            <person name="Hodson N. C."/>
            <person name="Mongue J. A."/>
            <person name="Jaron S. K."/>
        </authorList>
    </citation>
    <scope>NUCLEOTIDE SEQUENCE</scope>
</reference>
<dbReference type="PROSITE" id="PS00032">
    <property type="entry name" value="ANTENNAPEDIA"/>
    <property type="match status" value="1"/>
</dbReference>
<sequence length="221" mass="23179">MMNSYFEQSGFYGTPSSSDQSYRFPIGLGMSPYAQQHHTRAPQDSPYDATAAACKLYSSQALGDSQQGYKLECKDQQNGYNSKDIGGGAGPAAGWQTGAGAGSTSSSSGVPVRPAVCTPDGRYATPGHPATEPTSPSRSLTSWNAATCPLNNGVVSSQTASQLQQSANHTFYPWMAIAGQSFIGSDGGFAIRLLVSVAIHLVQWGKKGVGGELSEEEKKLI</sequence>
<dbReference type="GO" id="GO:0003677">
    <property type="term" value="F:DNA binding"/>
    <property type="evidence" value="ECO:0007669"/>
    <property type="project" value="UniProtKB-KW"/>
</dbReference>
<dbReference type="EMBL" id="CAJVCH010537710">
    <property type="protein sequence ID" value="CAG7825845.1"/>
    <property type="molecule type" value="Genomic_DNA"/>
</dbReference>
<evidence type="ECO:0000313" key="8">
    <source>
        <dbReference type="Proteomes" id="UP000708208"/>
    </source>
</evidence>
<name>A0A8J2LNW0_9HEXA</name>
<dbReference type="GO" id="GO:0003700">
    <property type="term" value="F:DNA-binding transcription factor activity"/>
    <property type="evidence" value="ECO:0007669"/>
    <property type="project" value="InterPro"/>
</dbReference>
<dbReference type="AlphaFoldDB" id="A0A8J2LNW0"/>
<organism evidence="7 8">
    <name type="scientific">Allacma fusca</name>
    <dbReference type="NCBI Taxonomy" id="39272"/>
    <lineage>
        <taxon>Eukaryota</taxon>
        <taxon>Metazoa</taxon>
        <taxon>Ecdysozoa</taxon>
        <taxon>Arthropoda</taxon>
        <taxon>Hexapoda</taxon>
        <taxon>Collembola</taxon>
        <taxon>Symphypleona</taxon>
        <taxon>Sminthuridae</taxon>
        <taxon>Allacma</taxon>
    </lineage>
</organism>
<dbReference type="Proteomes" id="UP000708208">
    <property type="component" value="Unassembled WGS sequence"/>
</dbReference>